<dbReference type="OrthoDB" id="9942608at2759"/>
<evidence type="ECO:0000259" key="3">
    <source>
        <dbReference type="Pfam" id="PF02845"/>
    </source>
</evidence>
<sequence length="304" mass="32484">MAISYEEALETLQAMFADPWTRQTLDAVLRHEKGHMENTCELILEHGDKNPQILVDRLKAGGPAPQVAMDEELARQLTASSSSNNGNRSRGGGGGEGEGGEGASQNIGRGTPTTLPDNFLRLPGYRRSSGRSGTTSTNNNNSSSNQQPMDDEALARMLQDELFSEELARNPDFAHLAGHGRGGRGQQQQRTNSGRRVASGASNARLPSAQGGAPLHNPFEGVNVMQKISSMGDGARRRLQLFANGFESKMNNMNNPNNVVGSAGGGGTGLQEASGAAAERRGLLDDDDYGNEDMIEFETRKKSD</sequence>
<dbReference type="InterPro" id="IPR003892">
    <property type="entry name" value="CUE"/>
</dbReference>
<dbReference type="PANTHER" id="PTHR13467:SF3">
    <property type="entry name" value="CUE DOMAIN-CONTAINING PROTEIN 1"/>
    <property type="match status" value="1"/>
</dbReference>
<dbReference type="KEGG" id="fcy:FRACYDRAFT_277206"/>
<evidence type="ECO:0000313" key="4">
    <source>
        <dbReference type="EMBL" id="OEU10157.1"/>
    </source>
</evidence>
<dbReference type="GO" id="GO:0005198">
    <property type="term" value="F:structural molecule activity"/>
    <property type="evidence" value="ECO:0007669"/>
    <property type="project" value="InterPro"/>
</dbReference>
<feature type="compositionally biased region" description="Gly residues" evidence="2">
    <location>
        <begin position="89"/>
        <end position="102"/>
    </location>
</feature>
<proteinExistence type="predicted"/>
<reference evidence="4 5" key="1">
    <citation type="submission" date="2016-09" db="EMBL/GenBank/DDBJ databases">
        <title>Extensive genetic diversity and differential bi-allelic expression allows diatom success in the polar Southern Ocean.</title>
        <authorList>
            <consortium name="DOE Joint Genome Institute"/>
            <person name="Mock T."/>
            <person name="Otillar R.P."/>
            <person name="Strauss J."/>
            <person name="Dupont C."/>
            <person name="Frickenhaus S."/>
            <person name="Maumus F."/>
            <person name="Mcmullan M."/>
            <person name="Sanges R."/>
            <person name="Schmutz J."/>
            <person name="Toseland A."/>
            <person name="Valas R."/>
            <person name="Veluchamy A."/>
            <person name="Ward B.J."/>
            <person name="Allen A."/>
            <person name="Barry K."/>
            <person name="Falciatore A."/>
            <person name="Ferrante M."/>
            <person name="Fortunato A.E."/>
            <person name="Gloeckner G."/>
            <person name="Gruber A."/>
            <person name="Hipkin R."/>
            <person name="Janech M."/>
            <person name="Kroth P."/>
            <person name="Leese F."/>
            <person name="Lindquist E."/>
            <person name="Lyon B.R."/>
            <person name="Martin J."/>
            <person name="Mayer C."/>
            <person name="Parker M."/>
            <person name="Quesneville H."/>
            <person name="Raymond J."/>
            <person name="Uhlig C."/>
            <person name="Valentin K.U."/>
            <person name="Worden A.Z."/>
            <person name="Armbrust E.V."/>
            <person name="Bowler C."/>
            <person name="Green B."/>
            <person name="Moulton V."/>
            <person name="Van Oosterhout C."/>
            <person name="Grigoriev I."/>
        </authorList>
    </citation>
    <scope>NUCLEOTIDE SEQUENCE [LARGE SCALE GENOMIC DNA]</scope>
    <source>
        <strain evidence="4 5">CCMP1102</strain>
    </source>
</reference>
<dbReference type="InterPro" id="IPR040192">
    <property type="entry name" value="CUEDC1"/>
</dbReference>
<feature type="domain" description="CUE" evidence="3">
    <location>
        <begin position="5"/>
        <end position="45"/>
    </location>
</feature>
<dbReference type="PANTHER" id="PTHR13467">
    <property type="entry name" value="CUE DOMAIN CONTAINING PROTEIN 1"/>
    <property type="match status" value="1"/>
</dbReference>
<dbReference type="InterPro" id="IPR001399">
    <property type="entry name" value="Orbi_VP6"/>
</dbReference>
<comment type="subcellular location">
    <subcellularLocation>
        <location evidence="1">Virion</location>
    </subcellularLocation>
</comment>
<keyword evidence="5" id="KW-1185">Reference proteome</keyword>
<feature type="region of interest" description="Disordered" evidence="2">
    <location>
        <begin position="77"/>
        <end position="149"/>
    </location>
</feature>
<feature type="region of interest" description="Disordered" evidence="2">
    <location>
        <begin position="260"/>
        <end position="291"/>
    </location>
</feature>
<feature type="region of interest" description="Disordered" evidence="2">
    <location>
        <begin position="174"/>
        <end position="214"/>
    </location>
</feature>
<evidence type="ECO:0000256" key="1">
    <source>
        <dbReference type="ARBA" id="ARBA00004328"/>
    </source>
</evidence>
<gene>
    <name evidence="4" type="ORF">FRACYDRAFT_277206</name>
</gene>
<organism evidence="4 5">
    <name type="scientific">Fragilariopsis cylindrus CCMP1102</name>
    <dbReference type="NCBI Taxonomy" id="635003"/>
    <lineage>
        <taxon>Eukaryota</taxon>
        <taxon>Sar</taxon>
        <taxon>Stramenopiles</taxon>
        <taxon>Ochrophyta</taxon>
        <taxon>Bacillariophyta</taxon>
        <taxon>Bacillariophyceae</taxon>
        <taxon>Bacillariophycidae</taxon>
        <taxon>Bacillariales</taxon>
        <taxon>Bacillariaceae</taxon>
        <taxon>Fragilariopsis</taxon>
    </lineage>
</organism>
<accession>A0A1E7EWC4</accession>
<dbReference type="Proteomes" id="UP000095751">
    <property type="component" value="Unassembled WGS sequence"/>
</dbReference>
<evidence type="ECO:0000256" key="2">
    <source>
        <dbReference type="SAM" id="MobiDB-lite"/>
    </source>
</evidence>
<feature type="compositionally biased region" description="Low complexity" evidence="2">
    <location>
        <begin position="186"/>
        <end position="196"/>
    </location>
</feature>
<evidence type="ECO:0000313" key="5">
    <source>
        <dbReference type="Proteomes" id="UP000095751"/>
    </source>
</evidence>
<dbReference type="EMBL" id="KV784373">
    <property type="protein sequence ID" value="OEU10157.1"/>
    <property type="molecule type" value="Genomic_DNA"/>
</dbReference>
<dbReference type="PRINTS" id="PR00902">
    <property type="entry name" value="VP6CAPSID"/>
</dbReference>
<feature type="compositionally biased region" description="Polar residues" evidence="2">
    <location>
        <begin position="103"/>
        <end position="116"/>
    </location>
</feature>
<dbReference type="AlphaFoldDB" id="A0A1E7EWC4"/>
<feature type="compositionally biased region" description="Low complexity" evidence="2">
    <location>
        <begin position="126"/>
        <end position="145"/>
    </location>
</feature>
<dbReference type="InParanoid" id="A0A1E7EWC4"/>
<dbReference type="Pfam" id="PF02845">
    <property type="entry name" value="CUE"/>
    <property type="match status" value="1"/>
</dbReference>
<dbReference type="GO" id="GO:0043130">
    <property type="term" value="F:ubiquitin binding"/>
    <property type="evidence" value="ECO:0007669"/>
    <property type="project" value="InterPro"/>
</dbReference>
<name>A0A1E7EWC4_9STRA</name>
<protein>
    <recommendedName>
        <fullName evidence="3">CUE domain-containing protein</fullName>
    </recommendedName>
</protein>